<dbReference type="PRINTS" id="PR00260">
    <property type="entry name" value="CHEMTRNSDUCR"/>
</dbReference>
<comment type="similarity">
    <text evidence="3">Belongs to the methyl-accepting chemotaxis (MCP) protein family.</text>
</comment>
<feature type="transmembrane region" description="Helical" evidence="5">
    <location>
        <begin position="181"/>
        <end position="202"/>
    </location>
</feature>
<evidence type="ECO:0000313" key="9">
    <source>
        <dbReference type="Proteomes" id="UP000245081"/>
    </source>
</evidence>
<evidence type="ECO:0000256" key="5">
    <source>
        <dbReference type="SAM" id="Phobius"/>
    </source>
</evidence>
<dbReference type="Pfam" id="PF00015">
    <property type="entry name" value="MCPsignal"/>
    <property type="match status" value="1"/>
</dbReference>
<evidence type="ECO:0000259" key="6">
    <source>
        <dbReference type="PROSITE" id="PS50111"/>
    </source>
</evidence>
<comment type="subcellular location">
    <subcellularLocation>
        <location evidence="1">Membrane</location>
    </subcellularLocation>
</comment>
<keyword evidence="5" id="KW-1133">Transmembrane helix</keyword>
<organism evidence="8 9">
    <name type="scientific">Novimethylophilus kurashikiensis</name>
    <dbReference type="NCBI Taxonomy" id="1825523"/>
    <lineage>
        <taxon>Bacteria</taxon>
        <taxon>Pseudomonadati</taxon>
        <taxon>Pseudomonadota</taxon>
        <taxon>Betaproteobacteria</taxon>
        <taxon>Nitrosomonadales</taxon>
        <taxon>Methylophilaceae</taxon>
        <taxon>Novimethylophilus</taxon>
    </lineage>
</organism>
<evidence type="ECO:0000313" key="8">
    <source>
        <dbReference type="EMBL" id="GBG14654.1"/>
    </source>
</evidence>
<keyword evidence="9" id="KW-1185">Reference proteome</keyword>
<evidence type="ECO:0000256" key="2">
    <source>
        <dbReference type="ARBA" id="ARBA00023224"/>
    </source>
</evidence>
<evidence type="ECO:0000259" key="7">
    <source>
        <dbReference type="PROSITE" id="PS50885"/>
    </source>
</evidence>
<dbReference type="Proteomes" id="UP000245081">
    <property type="component" value="Unassembled WGS sequence"/>
</dbReference>
<reference evidence="8 9" key="1">
    <citation type="journal article" date="2018" name="Environ. Microbiol.">
        <title>Isolation and genomic characterization of Novimethylophilus kurashikiensis gen. nov. sp. nov., a new lanthanide-dependent methylotrophic species of Methylophilaceae.</title>
        <authorList>
            <person name="Lv H."/>
            <person name="Sahin N."/>
            <person name="Tani A."/>
        </authorList>
    </citation>
    <scope>NUCLEOTIDE SEQUENCE [LARGE SCALE GENOMIC DNA]</scope>
    <source>
        <strain evidence="8 9">La2-4</strain>
    </source>
</reference>
<accession>A0A2R5FDM8</accession>
<dbReference type="AlphaFoldDB" id="A0A2R5FDM8"/>
<dbReference type="PANTHER" id="PTHR32089">
    <property type="entry name" value="METHYL-ACCEPTING CHEMOTAXIS PROTEIN MCPB"/>
    <property type="match status" value="1"/>
</dbReference>
<dbReference type="SUPFAM" id="SSF58104">
    <property type="entry name" value="Methyl-accepting chemotaxis protein (MCP) signaling domain"/>
    <property type="match status" value="1"/>
</dbReference>
<feature type="domain" description="Methyl-accepting transducer" evidence="6">
    <location>
        <begin position="261"/>
        <end position="497"/>
    </location>
</feature>
<dbReference type="Gene3D" id="1.10.287.950">
    <property type="entry name" value="Methyl-accepting chemotaxis protein"/>
    <property type="match status" value="1"/>
</dbReference>
<proteinExistence type="inferred from homology"/>
<keyword evidence="2 4" id="KW-0807">Transducer</keyword>
<dbReference type="PANTHER" id="PTHR32089:SF112">
    <property type="entry name" value="LYSOZYME-LIKE PROTEIN-RELATED"/>
    <property type="match status" value="1"/>
</dbReference>
<dbReference type="SMART" id="SM00283">
    <property type="entry name" value="MA"/>
    <property type="match status" value="1"/>
</dbReference>
<name>A0A2R5FDM8_9PROT</name>
<dbReference type="OrthoDB" id="9763018at2"/>
<dbReference type="InterPro" id="IPR004089">
    <property type="entry name" value="MCPsignal_dom"/>
</dbReference>
<dbReference type="InterPro" id="IPR004090">
    <property type="entry name" value="Chemotax_Me-accpt_rcpt"/>
</dbReference>
<dbReference type="PROSITE" id="PS50111">
    <property type="entry name" value="CHEMOTAXIS_TRANSDUC_2"/>
    <property type="match status" value="1"/>
</dbReference>
<gene>
    <name evidence="8" type="primary">mcp</name>
    <name evidence="8" type="ORF">NMK_2253</name>
</gene>
<dbReference type="GO" id="GO:0006935">
    <property type="term" value="P:chemotaxis"/>
    <property type="evidence" value="ECO:0007669"/>
    <property type="project" value="InterPro"/>
</dbReference>
<dbReference type="InterPro" id="IPR003660">
    <property type="entry name" value="HAMP_dom"/>
</dbReference>
<evidence type="ECO:0000256" key="4">
    <source>
        <dbReference type="PROSITE-ProRule" id="PRU00284"/>
    </source>
</evidence>
<dbReference type="GO" id="GO:0016020">
    <property type="term" value="C:membrane"/>
    <property type="evidence" value="ECO:0007669"/>
    <property type="project" value="UniProtKB-SubCell"/>
</dbReference>
<dbReference type="CDD" id="cd11386">
    <property type="entry name" value="MCP_signal"/>
    <property type="match status" value="1"/>
</dbReference>
<dbReference type="SMART" id="SM00304">
    <property type="entry name" value="HAMP"/>
    <property type="match status" value="1"/>
</dbReference>
<protein>
    <submittedName>
        <fullName evidence="8">Methyl-accepting chemotaxis protein</fullName>
    </submittedName>
</protein>
<feature type="domain" description="HAMP" evidence="7">
    <location>
        <begin position="204"/>
        <end position="256"/>
    </location>
</feature>
<dbReference type="GO" id="GO:0007165">
    <property type="term" value="P:signal transduction"/>
    <property type="evidence" value="ECO:0007669"/>
    <property type="project" value="UniProtKB-KW"/>
</dbReference>
<dbReference type="FunFam" id="1.10.287.950:FF:000001">
    <property type="entry name" value="Methyl-accepting chemotaxis sensory transducer"/>
    <property type="match status" value="1"/>
</dbReference>
<dbReference type="Pfam" id="PF00672">
    <property type="entry name" value="HAMP"/>
    <property type="match status" value="1"/>
</dbReference>
<dbReference type="EMBL" id="BDOQ01000009">
    <property type="protein sequence ID" value="GBG14654.1"/>
    <property type="molecule type" value="Genomic_DNA"/>
</dbReference>
<evidence type="ECO:0000256" key="3">
    <source>
        <dbReference type="ARBA" id="ARBA00029447"/>
    </source>
</evidence>
<keyword evidence="5" id="KW-0472">Membrane</keyword>
<sequence>MLVKWEIIMSIRIKLQTLTAITVLGLGAVSAMTMYGLNAIRDAESTAHRREGYVMDLLEIKASAISTIMLDPTQQETREVFSAAEKSILQHGKSALESIKRPEIREDLKHILSQWDVYNRDSLKLIQLAASDAKAANDQLIPLYNREFKPLQGDLEKFVAKRQMEARQSSETASQVGKRTYWQVMPLLALVMLVNVGVVVWISRSLRAALERIHKKLVPLKAGDLTQRFPEDTEAELNEIGAGVNTFIQELQKIVRETRKDAELVANAAIQLAAASEQVLASSTQQSQATSTVAAAVEQFSVSIDQVSENAAEAERKAALSGELSRNGEVEVQGAVEEIQRIEHSVNDAASKMDVLGQQAQEIGTVVNVIKDVAEQTNLLALNAAIEAARAGESGRGFAVVADEVRKLAERTGKSAQEITNMIVSIQAHTQTATTVMQESNARVSQGVKQAEHAGNSMQQINTSSAEVVQAVSDISTALSEQRAASSEIARNVEQIAQMTEENGAAVLQVSSAAEKLKELASELQAGVAKFKVA</sequence>
<evidence type="ECO:0000256" key="1">
    <source>
        <dbReference type="ARBA" id="ARBA00004370"/>
    </source>
</evidence>
<keyword evidence="5" id="KW-0812">Transmembrane</keyword>
<comment type="caution">
    <text evidence="8">The sequence shown here is derived from an EMBL/GenBank/DDBJ whole genome shotgun (WGS) entry which is preliminary data.</text>
</comment>
<dbReference type="PROSITE" id="PS50885">
    <property type="entry name" value="HAMP"/>
    <property type="match status" value="1"/>
</dbReference>
<dbReference type="GO" id="GO:0004888">
    <property type="term" value="F:transmembrane signaling receptor activity"/>
    <property type="evidence" value="ECO:0007669"/>
    <property type="project" value="InterPro"/>
</dbReference>